<feature type="domain" description="Gp5/Type VI secretion system Vgr protein OB-fold" evidence="3">
    <location>
        <begin position="487"/>
        <end position="535"/>
    </location>
</feature>
<dbReference type="InterPro" id="IPR006533">
    <property type="entry name" value="T6SS_Vgr_RhsGE"/>
</dbReference>
<feature type="domain" description="DUF2345" evidence="4">
    <location>
        <begin position="697"/>
        <end position="835"/>
    </location>
</feature>
<dbReference type="InterPro" id="IPR017847">
    <property type="entry name" value="T6SS_RhsGE_Vgr_subset"/>
</dbReference>
<dbReference type="Pfam" id="PF10106">
    <property type="entry name" value="DUF2345"/>
    <property type="match status" value="1"/>
</dbReference>
<dbReference type="InterPro" id="IPR018769">
    <property type="entry name" value="VgrG2_DUF2345"/>
</dbReference>
<dbReference type="InterPro" id="IPR028244">
    <property type="entry name" value="T6SS_Rhs_Vgr_dom"/>
</dbReference>
<evidence type="ECO:0000313" key="7">
    <source>
        <dbReference type="Proteomes" id="UP001284654"/>
    </source>
</evidence>
<feature type="region of interest" description="Disordered" evidence="2">
    <location>
        <begin position="592"/>
        <end position="619"/>
    </location>
</feature>
<accession>A0AAW8Z2W2</accession>
<dbReference type="Gene3D" id="2.40.50.230">
    <property type="entry name" value="Gp5 N-terminal domain"/>
    <property type="match status" value="1"/>
</dbReference>
<dbReference type="Gene3D" id="3.55.50.10">
    <property type="entry name" value="Baseplate protein-like domains"/>
    <property type="match status" value="1"/>
</dbReference>
<evidence type="ECO:0000256" key="1">
    <source>
        <dbReference type="ARBA" id="ARBA00005558"/>
    </source>
</evidence>
<name>A0AAW8Z2W2_9GAMM</name>
<dbReference type="EMBL" id="JAWJYY010000001">
    <property type="protein sequence ID" value="MDV4315659.1"/>
    <property type="molecule type" value="Genomic_DNA"/>
</dbReference>
<protein>
    <submittedName>
        <fullName evidence="6">Type VI secretion system Vgr family protein</fullName>
    </submittedName>
</protein>
<gene>
    <name evidence="6" type="ORF">MSG88_07745</name>
</gene>
<dbReference type="Pfam" id="PF05954">
    <property type="entry name" value="Phage_GPD"/>
    <property type="match status" value="1"/>
</dbReference>
<dbReference type="RefSeq" id="WP_075168274.1">
    <property type="nucleotide sequence ID" value="NZ_CP041291.1"/>
</dbReference>
<comment type="similarity">
    <text evidence="1">Belongs to the VgrG protein family.</text>
</comment>
<dbReference type="Pfam" id="PF13296">
    <property type="entry name" value="T6SS_Vgr"/>
    <property type="match status" value="1"/>
</dbReference>
<dbReference type="InterPro" id="IPR037026">
    <property type="entry name" value="Vgr_OB-fold_dom_sf"/>
</dbReference>
<dbReference type="NCBIfam" id="TIGR03361">
    <property type="entry name" value="VI_Rhs_Vgr"/>
    <property type="match status" value="1"/>
</dbReference>
<reference evidence="6" key="1">
    <citation type="submission" date="2023-10" db="EMBL/GenBank/DDBJ databases">
        <authorList>
            <person name="Sykes E.M.E."/>
            <person name="Khan I.U.H."/>
            <person name="Kumar A."/>
        </authorList>
    </citation>
    <scope>NUCLEOTIDE SEQUENCE</scope>
    <source>
        <strain evidence="6">IK5</strain>
    </source>
</reference>
<dbReference type="InterPro" id="IPR006531">
    <property type="entry name" value="Gp5/Vgr_OB"/>
</dbReference>
<evidence type="ECO:0000259" key="3">
    <source>
        <dbReference type="Pfam" id="PF04717"/>
    </source>
</evidence>
<dbReference type="SUPFAM" id="SSF69279">
    <property type="entry name" value="Phage tail proteins"/>
    <property type="match status" value="1"/>
</dbReference>
<dbReference type="AlphaFoldDB" id="A0AAW8Z2W2"/>
<sequence>MFNNFNIHEILHKFGFDSQTRAVEITFSNDQLNSSIMIKRINGSHAINRGVTAELFVFSPNPYIPLKDFIGTQVAVDQVTDKGQLFRTTGIITDAVQGQSDGSLSVYLLTMQDATSLWHKRINSRVFMDKSAIEIVSTLFQEWRDKSPLFAASLKLDLSGLKREYDIRPFTMQSNESDYSFISRLLREEGVNFLIDESQYIQQRSNSEIKTQILRLIDDNSEFKALERRSIKYHRSDATEREDTINSFVGVRSLQSTATFVHRWQQNLLDVEQGPGSIVSNHNLSSNQQNASLGLEQAFTISPAWTRDLKSQDQATNSGNAQVERLNKQLSDIQSLKSKYFKVSGTVRDTQVGYWFVLNEHPELDRNHSGSEKEFLILEKAYYNENNLPKDINDQLSKLLVLNHWDSHKDNIEERIGVELTIIRKNITLVPEYNPITDRPTAHVQRAKVVGQGDEVYTDEWGRIKVRFLFTREEDHQHDGGAGSNENDTDSAWVDVLTPWAGEGYGARFLPRINEIVVIDFFDGNVDRPFVTGRIHESHRSPTRFDIKGMLPDTRRLSGIRSKEFNGEGYNQLRFDDTNGQISSQLHSSHEATQLNLGNLSHPKDKEESEGRGEGFELRSDAYGSVRGAKGVLITTQKAKNAKGAQLDRSEILSNLKSTEATNKAIKTAAEKHQVDAPELTQQSKLVEQLENWHEAEDTPFLVAHSTDVLVLDSNKGIITQAQDTIDTSTPKDVQFFTGRNFLANALEKISLLAKSAGIKIKAGKGPVEIQAQDDKMTISSQEMMHVYAVNDFVKIESGKGVMITAGGGFIKMEGGNIDLVCPGVISLKAGQVKTMSGSNYSSALAEMPKMQMDYDEQFIVRNRAGKAMPNTKYKITTSDGKVIQGVTDAEGKTDKATSLSMGEVILEILDS</sequence>
<evidence type="ECO:0000313" key="6">
    <source>
        <dbReference type="EMBL" id="MDV4315659.1"/>
    </source>
</evidence>
<evidence type="ECO:0000259" key="5">
    <source>
        <dbReference type="Pfam" id="PF13296"/>
    </source>
</evidence>
<organism evidence="6 7">
    <name type="scientific">Acinetobacter indicus</name>
    <dbReference type="NCBI Taxonomy" id="756892"/>
    <lineage>
        <taxon>Bacteria</taxon>
        <taxon>Pseudomonadati</taxon>
        <taxon>Pseudomonadota</taxon>
        <taxon>Gammaproteobacteria</taxon>
        <taxon>Moraxellales</taxon>
        <taxon>Moraxellaceae</taxon>
        <taxon>Acinetobacter</taxon>
    </lineage>
</organism>
<comment type="caution">
    <text evidence="6">The sequence shown here is derived from an EMBL/GenBank/DDBJ whole genome shotgun (WGS) entry which is preliminary data.</text>
</comment>
<dbReference type="Pfam" id="PF04717">
    <property type="entry name" value="Phage_base_V"/>
    <property type="match status" value="1"/>
</dbReference>
<dbReference type="SUPFAM" id="SSF69255">
    <property type="entry name" value="gp5 N-terminal domain-like"/>
    <property type="match status" value="1"/>
</dbReference>
<evidence type="ECO:0000256" key="2">
    <source>
        <dbReference type="SAM" id="MobiDB-lite"/>
    </source>
</evidence>
<feature type="compositionally biased region" description="Basic and acidic residues" evidence="2">
    <location>
        <begin position="602"/>
        <end position="619"/>
    </location>
</feature>
<feature type="domain" description="Putative type VI secretion system Rhs element associated Vgr" evidence="5">
    <location>
        <begin position="563"/>
        <end position="670"/>
    </location>
</feature>
<dbReference type="Gene3D" id="2.30.110.50">
    <property type="match status" value="1"/>
</dbReference>
<dbReference type="NCBIfam" id="TIGR01646">
    <property type="entry name" value="vgr_GE"/>
    <property type="match status" value="1"/>
</dbReference>
<dbReference type="Gene3D" id="4.10.220.110">
    <property type="match status" value="1"/>
</dbReference>
<dbReference type="Proteomes" id="UP001284654">
    <property type="component" value="Unassembled WGS sequence"/>
</dbReference>
<proteinExistence type="inferred from homology"/>
<evidence type="ECO:0000259" key="4">
    <source>
        <dbReference type="Pfam" id="PF10106"/>
    </source>
</evidence>